<sequence>MPGLRQYLHEQPHVHPITIAGASLWMPSVFDAESRETVCAPGLTLIEQRFREANCLNTLHRLRYVLNLKCRMDKFRATRMRESPRSQAVMEKIDYDIANLIDQYRRNRQTLLVLRGPGEWDGRLGELTNENVRAYQRTIIEST</sequence>
<keyword evidence="2" id="KW-1185">Reference proteome</keyword>
<evidence type="ECO:0000313" key="2">
    <source>
        <dbReference type="Proteomes" id="UP000799118"/>
    </source>
</evidence>
<accession>A0A6A4HYE6</accession>
<proteinExistence type="predicted"/>
<dbReference type="AlphaFoldDB" id="A0A6A4HYE6"/>
<protein>
    <submittedName>
        <fullName evidence="1">Uncharacterized protein</fullName>
    </submittedName>
</protein>
<dbReference type="OrthoDB" id="3263473at2759"/>
<name>A0A6A4HYE6_9AGAR</name>
<organism evidence="1 2">
    <name type="scientific">Gymnopus androsaceus JB14</name>
    <dbReference type="NCBI Taxonomy" id="1447944"/>
    <lineage>
        <taxon>Eukaryota</taxon>
        <taxon>Fungi</taxon>
        <taxon>Dikarya</taxon>
        <taxon>Basidiomycota</taxon>
        <taxon>Agaricomycotina</taxon>
        <taxon>Agaricomycetes</taxon>
        <taxon>Agaricomycetidae</taxon>
        <taxon>Agaricales</taxon>
        <taxon>Marasmiineae</taxon>
        <taxon>Omphalotaceae</taxon>
        <taxon>Gymnopus</taxon>
    </lineage>
</organism>
<dbReference type="Proteomes" id="UP000799118">
    <property type="component" value="Unassembled WGS sequence"/>
</dbReference>
<evidence type="ECO:0000313" key="1">
    <source>
        <dbReference type="EMBL" id="KAE9402793.1"/>
    </source>
</evidence>
<reference evidence="1" key="1">
    <citation type="journal article" date="2019" name="Environ. Microbiol.">
        <title>Fungal ecological strategies reflected in gene transcription - a case study of two litter decomposers.</title>
        <authorList>
            <person name="Barbi F."/>
            <person name="Kohler A."/>
            <person name="Barry K."/>
            <person name="Baskaran P."/>
            <person name="Daum C."/>
            <person name="Fauchery L."/>
            <person name="Ihrmark K."/>
            <person name="Kuo A."/>
            <person name="LaButti K."/>
            <person name="Lipzen A."/>
            <person name="Morin E."/>
            <person name="Grigoriev I.V."/>
            <person name="Henrissat B."/>
            <person name="Lindahl B."/>
            <person name="Martin F."/>
        </authorList>
    </citation>
    <scope>NUCLEOTIDE SEQUENCE</scope>
    <source>
        <strain evidence="1">JB14</strain>
    </source>
</reference>
<dbReference type="EMBL" id="ML769431">
    <property type="protein sequence ID" value="KAE9402793.1"/>
    <property type="molecule type" value="Genomic_DNA"/>
</dbReference>
<gene>
    <name evidence="1" type="ORF">BT96DRAFT_815860</name>
</gene>